<accession>A0ABV5RKD4</accession>
<name>A0ABV5RKD4_9ACTN</name>
<proteinExistence type="predicted"/>
<comment type="caution">
    <text evidence="1">The sequence shown here is derived from an EMBL/GenBank/DDBJ whole genome shotgun (WGS) entry which is preliminary data.</text>
</comment>
<dbReference type="EMBL" id="JBHMCG010000173">
    <property type="protein sequence ID" value="MFB9578253.1"/>
    <property type="molecule type" value="Genomic_DNA"/>
</dbReference>
<evidence type="ECO:0000313" key="1">
    <source>
        <dbReference type="EMBL" id="MFB9578253.1"/>
    </source>
</evidence>
<evidence type="ECO:0000313" key="2">
    <source>
        <dbReference type="Proteomes" id="UP001589710"/>
    </source>
</evidence>
<dbReference type="RefSeq" id="WP_345516143.1">
    <property type="nucleotide sequence ID" value="NZ_BAAAXD010000035.1"/>
</dbReference>
<sequence length="200" mass="21950">MTISPPVDAPQPEALQIPPGTAELLEGMSEEQAALALGLGVLVQRAAETEYILHGLYAHLGGVELPYTDKPSVPVSHFIDKAKTRLAAIPEDRVPTEARAALLHDLNLCMTSFEERNRYIHSCWVYDDEVYGWRTVKGAKGLSRPEIGLVSSEHVWELAGELARLRDKLIAWDAHFFGTPGDPDLGMPSASVKRLGRSEV</sequence>
<gene>
    <name evidence="1" type="ORF">ACFFTL_39810</name>
</gene>
<keyword evidence="2" id="KW-1185">Reference proteome</keyword>
<organism evidence="1 2">
    <name type="scientific">Streptomyces yanii</name>
    <dbReference type="NCBI Taxonomy" id="78510"/>
    <lineage>
        <taxon>Bacteria</taxon>
        <taxon>Bacillati</taxon>
        <taxon>Actinomycetota</taxon>
        <taxon>Actinomycetes</taxon>
        <taxon>Kitasatosporales</taxon>
        <taxon>Streptomycetaceae</taxon>
        <taxon>Streptomyces</taxon>
    </lineage>
</organism>
<reference evidence="1 2" key="1">
    <citation type="submission" date="2024-09" db="EMBL/GenBank/DDBJ databases">
        <authorList>
            <person name="Sun Q."/>
            <person name="Mori K."/>
        </authorList>
    </citation>
    <scope>NUCLEOTIDE SEQUENCE [LARGE SCALE GENOMIC DNA]</scope>
    <source>
        <strain evidence="1 2">JCM 3331</strain>
    </source>
</reference>
<dbReference type="Proteomes" id="UP001589710">
    <property type="component" value="Unassembled WGS sequence"/>
</dbReference>
<protein>
    <recommendedName>
        <fullName evidence="3">HD domain-containing protein</fullName>
    </recommendedName>
</protein>
<evidence type="ECO:0008006" key="3">
    <source>
        <dbReference type="Google" id="ProtNLM"/>
    </source>
</evidence>